<sequence length="265" mass="29840">MRFGSREVCNVTIKDITNKKPVIYLETLKMNSIETGSDTVYATGGQGVPRLIGWNGKKQVKFKNEDALLSPESFAVLSGSKISKEKKLIHKKEKLIVDKQHKIKLSEKAVVDNKHILYVAYSDVSGTIPSMELTKTTQEELGSPKEGEYSLSLGCNEITLNNDLPEGTIILVDYYYMSKNKVTTLKITSNDFPKTFSLEADTLFRTEDGIDRPCHITIPKAKLETKFEVNMKGEGEPSTFKFDFECLKPTTGKDMVIFDIEFDEE</sequence>
<evidence type="ECO:0000313" key="2">
    <source>
        <dbReference type="Proteomes" id="UP000006160"/>
    </source>
</evidence>
<reference evidence="1 2" key="1">
    <citation type="submission" date="2009-10" db="EMBL/GenBank/DDBJ databases">
        <authorList>
            <person name="Shrivastava S."/>
            <person name="Brinkac L.B."/>
            <person name="Brown J.L."/>
            <person name="Bruce D.B."/>
            <person name="Detter C."/>
            <person name="Green L.D."/>
            <person name="Munk C.A."/>
            <person name="Rogers Y.C."/>
            <person name="Tapia R."/>
            <person name="Saunders E.S."/>
            <person name="Sims D.R."/>
            <person name="Smith L.A."/>
            <person name="Smith T.J."/>
            <person name="Sutton G."/>
            <person name="Brettin T."/>
        </authorList>
    </citation>
    <scope>NUCLEOTIDE SEQUENCE [LARGE SCALE GENOMIC DNA]</scope>
    <source>
        <strain evidence="2">D str. 1873</strain>
    </source>
</reference>
<dbReference type="EMBL" id="ACSJ01000017">
    <property type="protein sequence ID" value="EES90329.1"/>
    <property type="molecule type" value="Genomic_DNA"/>
</dbReference>
<dbReference type="Proteomes" id="UP000006160">
    <property type="component" value="Unassembled WGS sequence"/>
</dbReference>
<comment type="caution">
    <text evidence="1">The sequence shown here is derived from an EMBL/GenBank/DDBJ whole genome shotgun (WGS) entry which is preliminary data.</text>
</comment>
<dbReference type="AlphaFoldDB" id="A0A9P2G5M1"/>
<accession>A0A9P2G5M1</accession>
<gene>
    <name evidence="1" type="ORF">CLG_B2282</name>
</gene>
<protein>
    <submittedName>
        <fullName evidence="1">Uncharacterized protein</fullName>
    </submittedName>
</protein>
<name>A0A9P2G5M1_CLOBO</name>
<evidence type="ECO:0000313" key="1">
    <source>
        <dbReference type="EMBL" id="EES90329.1"/>
    </source>
</evidence>
<proteinExistence type="predicted"/>
<organism evidence="1 2">
    <name type="scientific">Clostridium botulinum D str. 1873</name>
    <dbReference type="NCBI Taxonomy" id="592027"/>
    <lineage>
        <taxon>Bacteria</taxon>
        <taxon>Bacillati</taxon>
        <taxon>Bacillota</taxon>
        <taxon>Clostridia</taxon>
        <taxon>Eubacteriales</taxon>
        <taxon>Clostridiaceae</taxon>
        <taxon>Clostridium</taxon>
    </lineage>
</organism>